<dbReference type="Proteomes" id="UP000247647">
    <property type="component" value="Unassembled WGS sequence"/>
</dbReference>
<protein>
    <submittedName>
        <fullName evidence="1">Uncharacterized protein</fullName>
    </submittedName>
</protein>
<keyword evidence="2" id="KW-1185">Reference proteome</keyword>
<reference evidence="1" key="1">
    <citation type="submission" date="2016-12" db="EMBL/GenBank/DDBJ databases">
        <title>The genomes of Aspergillus section Nigri reveals drivers in fungal speciation.</title>
        <authorList>
            <consortium name="DOE Joint Genome Institute"/>
            <person name="Vesth T.C."/>
            <person name="Nybo J."/>
            <person name="Theobald S."/>
            <person name="Brandl J."/>
            <person name="Frisvad J.C."/>
            <person name="Nielsen K.F."/>
            <person name="Lyhne E.K."/>
            <person name="Kogle M.E."/>
            <person name="Kuo A."/>
            <person name="Riley R."/>
            <person name="Clum A."/>
            <person name="Nolan M."/>
            <person name="Lipzen A."/>
            <person name="Salamov A."/>
            <person name="Henrissat B."/>
            <person name="Wiebenga A."/>
            <person name="De Vries R.P."/>
            <person name="Grigoriev I.V."/>
            <person name="Mortensen U.H."/>
            <person name="Andersen M.R."/>
            <person name="Baker S.E."/>
        </authorList>
    </citation>
    <scope>NUCLEOTIDE SEQUENCE [LARGE SCALE GENOMIC DNA]</scope>
    <source>
        <strain evidence="1">CBS 115656</strain>
    </source>
</reference>
<proteinExistence type="predicted"/>
<dbReference type="AlphaFoldDB" id="A0A318YGT9"/>
<sequence length="106" mass="11537">MSAKSGTRSGPWSVLSGVMVGFLRLSTSTRKEKERKTAEVGTLRAFWLWDGKAATPAVSFTVQQAGNGDMTVSDLRCSPSQQSRNLSPRVGHNDEAKVRSNIELLI</sequence>
<dbReference type="GeneID" id="37127254"/>
<evidence type="ECO:0000313" key="2">
    <source>
        <dbReference type="Proteomes" id="UP000247647"/>
    </source>
</evidence>
<dbReference type="EMBL" id="KZ821462">
    <property type="protein sequence ID" value="PYH33675.1"/>
    <property type="molecule type" value="Genomic_DNA"/>
</dbReference>
<evidence type="ECO:0000313" key="1">
    <source>
        <dbReference type="EMBL" id="PYH33675.1"/>
    </source>
</evidence>
<gene>
    <name evidence="1" type="ORF">BO87DRAFT_387107</name>
</gene>
<accession>A0A318YGT9</accession>
<name>A0A318YGT9_ASPNB</name>
<organism evidence="1 2">
    <name type="scientific">Aspergillus neoniger (strain CBS 115656)</name>
    <dbReference type="NCBI Taxonomy" id="1448310"/>
    <lineage>
        <taxon>Eukaryota</taxon>
        <taxon>Fungi</taxon>
        <taxon>Dikarya</taxon>
        <taxon>Ascomycota</taxon>
        <taxon>Pezizomycotina</taxon>
        <taxon>Eurotiomycetes</taxon>
        <taxon>Eurotiomycetidae</taxon>
        <taxon>Eurotiales</taxon>
        <taxon>Aspergillaceae</taxon>
        <taxon>Aspergillus</taxon>
        <taxon>Aspergillus subgen. Circumdati</taxon>
    </lineage>
</organism>
<dbReference type="RefSeq" id="XP_025479153.1">
    <property type="nucleotide sequence ID" value="XM_025624798.1"/>
</dbReference>